<dbReference type="InterPro" id="IPR036397">
    <property type="entry name" value="RNaseH_sf"/>
</dbReference>
<dbReference type="PROSITE" id="PS50994">
    <property type="entry name" value="INTEGRASE"/>
    <property type="match status" value="1"/>
</dbReference>
<evidence type="ECO:0000313" key="4">
    <source>
        <dbReference type="RefSeq" id="XP_070855109.1"/>
    </source>
</evidence>
<dbReference type="Gene3D" id="3.30.420.10">
    <property type="entry name" value="Ribonuclease H-like superfamily/Ribonuclease H"/>
    <property type="match status" value="1"/>
</dbReference>
<dbReference type="InterPro" id="IPR012337">
    <property type="entry name" value="RNaseH-like_sf"/>
</dbReference>
<dbReference type="SUPFAM" id="SSF53098">
    <property type="entry name" value="Ribonuclease H-like"/>
    <property type="match status" value="1"/>
</dbReference>
<evidence type="ECO:0000256" key="1">
    <source>
        <dbReference type="SAM" id="MobiDB-lite"/>
    </source>
</evidence>
<organism evidence="3 4">
    <name type="scientific">Drosophila suzukii</name>
    <name type="common">Spotted-wing drosophila fruit fly</name>
    <dbReference type="NCBI Taxonomy" id="28584"/>
    <lineage>
        <taxon>Eukaryota</taxon>
        <taxon>Metazoa</taxon>
        <taxon>Ecdysozoa</taxon>
        <taxon>Arthropoda</taxon>
        <taxon>Hexapoda</taxon>
        <taxon>Insecta</taxon>
        <taxon>Pterygota</taxon>
        <taxon>Neoptera</taxon>
        <taxon>Endopterygota</taxon>
        <taxon>Diptera</taxon>
        <taxon>Brachycera</taxon>
        <taxon>Muscomorpha</taxon>
        <taxon>Ephydroidea</taxon>
        <taxon>Drosophilidae</taxon>
        <taxon>Drosophila</taxon>
        <taxon>Sophophora</taxon>
    </lineage>
</organism>
<feature type="region of interest" description="Disordered" evidence="1">
    <location>
        <begin position="123"/>
        <end position="144"/>
    </location>
</feature>
<accession>A0ABM4TYQ8</accession>
<dbReference type="PANTHER" id="PTHR37984:SF5">
    <property type="entry name" value="PROTEIN NYNRIN-LIKE"/>
    <property type="match status" value="1"/>
</dbReference>
<dbReference type="GeneID" id="139354758"/>
<dbReference type="InterPro" id="IPR050951">
    <property type="entry name" value="Retrovirus_Pol_polyprotein"/>
</dbReference>
<sequence>MFSVRITDRGTAFTANVFQEYCKVNNIQDLLVATGVPRGNGQVERINRIVITILTKLCAEDPKTSYKHVGRVQQFINSPTPRSTKIAPFKILTGINMKTKYDKELVRRIFEWKLKRTSQRFRTRIASHSKNQGSQSLSTSSEIK</sequence>
<keyword evidence="3" id="KW-1185">Reference proteome</keyword>
<dbReference type="Proteomes" id="UP001652628">
    <property type="component" value="Unplaced"/>
</dbReference>
<gene>
    <name evidence="4" type="primary">LOC139354758</name>
</gene>
<evidence type="ECO:0000259" key="2">
    <source>
        <dbReference type="PROSITE" id="PS50994"/>
    </source>
</evidence>
<evidence type="ECO:0000313" key="3">
    <source>
        <dbReference type="Proteomes" id="UP001652628"/>
    </source>
</evidence>
<dbReference type="InterPro" id="IPR001584">
    <property type="entry name" value="Integrase_cat-core"/>
</dbReference>
<reference evidence="4" key="1">
    <citation type="submission" date="2025-08" db="UniProtKB">
        <authorList>
            <consortium name="RefSeq"/>
        </authorList>
    </citation>
    <scope>IDENTIFICATION</scope>
</reference>
<dbReference type="PANTHER" id="PTHR37984">
    <property type="entry name" value="PROTEIN CBG26694"/>
    <property type="match status" value="1"/>
</dbReference>
<feature type="compositionally biased region" description="Polar residues" evidence="1">
    <location>
        <begin position="128"/>
        <end position="144"/>
    </location>
</feature>
<name>A0ABM4TYQ8_DROSZ</name>
<feature type="domain" description="Integrase catalytic" evidence="2">
    <location>
        <begin position="1"/>
        <end position="96"/>
    </location>
</feature>
<dbReference type="RefSeq" id="XP_070855109.1">
    <property type="nucleotide sequence ID" value="XM_070999008.1"/>
</dbReference>
<proteinExistence type="predicted"/>
<protein>
    <recommendedName>
        <fullName evidence="2">Integrase catalytic domain-containing protein</fullName>
    </recommendedName>
</protein>